<dbReference type="Gene3D" id="1.10.8.430">
    <property type="entry name" value="Helical domain of apoptotic protease-activating factors"/>
    <property type="match status" value="1"/>
</dbReference>
<dbReference type="EMBL" id="SMOL01000157">
    <property type="protein sequence ID" value="KAB2627524.1"/>
    <property type="molecule type" value="Genomic_DNA"/>
</dbReference>
<dbReference type="GO" id="GO:0043531">
    <property type="term" value="F:ADP binding"/>
    <property type="evidence" value="ECO:0007669"/>
    <property type="project" value="InterPro"/>
</dbReference>
<protein>
    <submittedName>
        <fullName evidence="6">TMV resistance protein N-like</fullName>
    </submittedName>
</protein>
<feature type="region of interest" description="Disordered" evidence="4">
    <location>
        <begin position="988"/>
        <end position="1011"/>
    </location>
</feature>
<dbReference type="AlphaFoldDB" id="A0A5N5HVZ5"/>
<reference evidence="6 7" key="3">
    <citation type="submission" date="2019-11" db="EMBL/GenBank/DDBJ databases">
        <title>A de novo genome assembly of a pear dwarfing rootstock.</title>
        <authorList>
            <person name="Wang F."/>
            <person name="Wang J."/>
            <person name="Li S."/>
            <person name="Zhang Y."/>
            <person name="Fang M."/>
            <person name="Ma L."/>
            <person name="Zhao Y."/>
            <person name="Jiang S."/>
        </authorList>
    </citation>
    <scope>NUCLEOTIDE SEQUENCE [LARGE SCALE GENOMIC DNA]</scope>
    <source>
        <strain evidence="6">S2</strain>
        <tissue evidence="6">Leaf</tissue>
    </source>
</reference>
<dbReference type="PRINTS" id="PR00364">
    <property type="entry name" value="DISEASERSIST"/>
</dbReference>
<dbReference type="Gene3D" id="3.40.50.10140">
    <property type="entry name" value="Toll/interleukin-1 receptor homology (TIR) domain"/>
    <property type="match status" value="1"/>
</dbReference>
<evidence type="ECO:0000256" key="4">
    <source>
        <dbReference type="SAM" id="MobiDB-lite"/>
    </source>
</evidence>
<dbReference type="PANTHER" id="PTHR11017:SF575">
    <property type="entry name" value="ADP-RIBOSYL CYCLASE_CYCLIC ADP-RIBOSE HYDROLASE"/>
    <property type="match status" value="1"/>
</dbReference>
<reference evidence="6 7" key="1">
    <citation type="submission" date="2019-09" db="EMBL/GenBank/DDBJ databases">
        <authorList>
            <person name="Ou C."/>
        </authorList>
    </citation>
    <scope>NUCLEOTIDE SEQUENCE [LARGE SCALE GENOMIC DNA]</scope>
    <source>
        <strain evidence="6">S2</strain>
        <tissue evidence="6">Leaf</tissue>
    </source>
</reference>
<dbReference type="PANTHER" id="PTHR11017">
    <property type="entry name" value="LEUCINE-RICH REPEAT-CONTAINING PROTEIN"/>
    <property type="match status" value="1"/>
</dbReference>
<dbReference type="Pfam" id="PF23282">
    <property type="entry name" value="WHD_ROQ1"/>
    <property type="match status" value="1"/>
</dbReference>
<dbReference type="FunFam" id="3.40.50.10140:FF:000007">
    <property type="entry name" value="Disease resistance protein (TIR-NBS-LRR class)"/>
    <property type="match status" value="1"/>
</dbReference>
<keyword evidence="2" id="KW-0677">Repeat</keyword>
<dbReference type="Gene3D" id="3.80.10.10">
    <property type="entry name" value="Ribonuclease Inhibitor"/>
    <property type="match status" value="1"/>
</dbReference>
<dbReference type="InterPro" id="IPR002182">
    <property type="entry name" value="NB-ARC"/>
</dbReference>
<keyword evidence="7" id="KW-1185">Reference proteome</keyword>
<evidence type="ECO:0000256" key="2">
    <source>
        <dbReference type="ARBA" id="ARBA00022737"/>
    </source>
</evidence>
<name>A0A5N5HVZ5_9ROSA</name>
<evidence type="ECO:0000256" key="1">
    <source>
        <dbReference type="ARBA" id="ARBA00022614"/>
    </source>
</evidence>
<dbReference type="SUPFAM" id="SSF52540">
    <property type="entry name" value="P-loop containing nucleoside triphosphate hydrolases"/>
    <property type="match status" value="1"/>
</dbReference>
<dbReference type="PROSITE" id="PS50104">
    <property type="entry name" value="TIR"/>
    <property type="match status" value="1"/>
</dbReference>
<reference evidence="7" key="2">
    <citation type="submission" date="2019-10" db="EMBL/GenBank/DDBJ databases">
        <title>A de novo genome assembly of a pear dwarfing rootstock.</title>
        <authorList>
            <person name="Wang F."/>
            <person name="Wang J."/>
            <person name="Li S."/>
            <person name="Zhang Y."/>
            <person name="Fang M."/>
            <person name="Ma L."/>
            <person name="Zhao Y."/>
            <person name="Jiang S."/>
        </authorList>
    </citation>
    <scope>NUCLEOTIDE SEQUENCE [LARGE SCALE GENOMIC DNA]</scope>
</reference>
<dbReference type="Pfam" id="PF01582">
    <property type="entry name" value="TIR"/>
    <property type="match status" value="1"/>
</dbReference>
<keyword evidence="3" id="KW-0520">NAD</keyword>
<organism evidence="6 7">
    <name type="scientific">Pyrus ussuriensis x Pyrus communis</name>
    <dbReference type="NCBI Taxonomy" id="2448454"/>
    <lineage>
        <taxon>Eukaryota</taxon>
        <taxon>Viridiplantae</taxon>
        <taxon>Streptophyta</taxon>
        <taxon>Embryophyta</taxon>
        <taxon>Tracheophyta</taxon>
        <taxon>Spermatophyta</taxon>
        <taxon>Magnoliopsida</taxon>
        <taxon>eudicotyledons</taxon>
        <taxon>Gunneridae</taxon>
        <taxon>Pentapetalae</taxon>
        <taxon>rosids</taxon>
        <taxon>fabids</taxon>
        <taxon>Rosales</taxon>
        <taxon>Rosaceae</taxon>
        <taxon>Amygdaloideae</taxon>
        <taxon>Maleae</taxon>
        <taxon>Pyrus</taxon>
    </lineage>
</organism>
<dbReference type="InterPro" id="IPR027417">
    <property type="entry name" value="P-loop_NTPase"/>
</dbReference>
<dbReference type="InterPro" id="IPR035897">
    <property type="entry name" value="Toll_tir_struct_dom_sf"/>
</dbReference>
<dbReference type="OrthoDB" id="850660at2759"/>
<dbReference type="InterPro" id="IPR042197">
    <property type="entry name" value="Apaf_helical"/>
</dbReference>
<accession>A0A5N5HVZ5</accession>
<feature type="domain" description="TIR" evidence="5">
    <location>
        <begin position="19"/>
        <end position="183"/>
    </location>
</feature>
<keyword evidence="1" id="KW-0433">Leucine-rich repeat</keyword>
<dbReference type="InterPro" id="IPR032675">
    <property type="entry name" value="LRR_dom_sf"/>
</dbReference>
<evidence type="ECO:0000313" key="6">
    <source>
        <dbReference type="EMBL" id="KAB2627524.1"/>
    </source>
</evidence>
<dbReference type="InterPro" id="IPR058192">
    <property type="entry name" value="WHD_ROQ1-like"/>
</dbReference>
<comment type="caution">
    <text evidence="6">The sequence shown here is derived from an EMBL/GenBank/DDBJ whole genome shotgun (WGS) entry which is preliminary data.</text>
</comment>
<dbReference type="InterPro" id="IPR044974">
    <property type="entry name" value="Disease_R_plants"/>
</dbReference>
<evidence type="ECO:0000256" key="3">
    <source>
        <dbReference type="ARBA" id="ARBA00023027"/>
    </source>
</evidence>
<dbReference type="Gene3D" id="3.40.50.300">
    <property type="entry name" value="P-loop containing nucleotide triphosphate hydrolases"/>
    <property type="match status" value="1"/>
</dbReference>
<proteinExistence type="predicted"/>
<dbReference type="GO" id="GO:0007165">
    <property type="term" value="P:signal transduction"/>
    <property type="evidence" value="ECO:0007669"/>
    <property type="project" value="InterPro"/>
</dbReference>
<sequence>MPNCQLMKMTSSSSSSKSSHYDVFLSFEDETRKTFTDHLSCTLELHGFNVFPDKNELPRGKTITEEQKQGIKDSRLAAIIFSSGYAESRWCLQELVEILARRTAKGQIVLPIFYSIEPTDVNPEKGDFEKAFRKHQKRFPEMVETWKKALNEAAALVGLDFRQTDGHEGLFVRTIVDEITKKLEHTYLFVAPNPVGIDPRVHEFGKYLDVERSDDVRIIGILGMGGLGKTTVAKEIFNKYQDRFEGASFLASVSEDEKLVDLQNTLLSDVLRTKNIKVSRAGEGTAKIKLKLGKLRTLVIIDDVDKVKQLDALGINRNSFGRGSRIVITTRNEHVLRTLKADIYHLPAMNEEESLELLSWRAFGKKYPTEKYHEVSREVVDYCGGLPLALQVLGNFLREQTPRRWEDALRKWKRSRPYVEIYERLKVSYDRLTSSNAKPLFLDISCFFIGMNKDYVMKILDPCDEDDEDRDDEDRGDQDTTTGIRELHNQCLVTVDSEGNLMMHGLIRDTGREIVHEKSPEIKGKRCRLWDHKDVMHVLQTETGREEIQGLALDLSKESHKPSFSTKAFNEMHGLRLLKLKDVQFTGNCEDLLKHLSKELRWLCWHGFPLNVIPKDFDHPNMVAVDLSYSKLIRVWEDSDLLLVKWKFLNLSHSHNLTQSPNFSKLPNLEQLILQDCKCLPGIDQSIGKLDKLVSIDLRRNSFCSLPSLSGISKLETLYLNNCTNLQKIPDLPTNLEILEADECIALEKMPDFSEMSRMRVLHLNHSPKLTEISGLDKSLASMTRIHMEGCTNLTADFRKKILQGWTSCGYGGIFLNGNYIPEWFRYFGGDEVCFVVPQSVSSNFEGLTLCCVYSSNKRPEDCPLGISVRNKTKRTALLAPITYASVPTFCDYKDHYLWQGQLSNNVLGWQEGDEIKIFVGPVGPGDNSAKVEKIAVDFVWDKFVKENMDDSHPDLYDFNPHQDCLAGDDDEARTSHDASVENLPSNILRSDSIDGGDDDEAGPSNIDTAGENQTPKTGCCLFFSKLFLMCGEFFKTVCNVG</sequence>
<dbReference type="SUPFAM" id="SSF52200">
    <property type="entry name" value="Toll/Interleukin receptor TIR domain"/>
    <property type="match status" value="1"/>
</dbReference>
<dbReference type="SUPFAM" id="SSF52058">
    <property type="entry name" value="L domain-like"/>
    <property type="match status" value="1"/>
</dbReference>
<evidence type="ECO:0000259" key="5">
    <source>
        <dbReference type="PROSITE" id="PS50104"/>
    </source>
</evidence>
<gene>
    <name evidence="6" type="ORF">D8674_021142</name>
</gene>
<dbReference type="Proteomes" id="UP000327157">
    <property type="component" value="Chromosome 2"/>
</dbReference>
<evidence type="ECO:0000313" key="7">
    <source>
        <dbReference type="Proteomes" id="UP000327157"/>
    </source>
</evidence>
<dbReference type="GO" id="GO:0006952">
    <property type="term" value="P:defense response"/>
    <property type="evidence" value="ECO:0007669"/>
    <property type="project" value="InterPro"/>
</dbReference>
<dbReference type="Pfam" id="PF00931">
    <property type="entry name" value="NB-ARC"/>
    <property type="match status" value="1"/>
</dbReference>
<dbReference type="SMART" id="SM00255">
    <property type="entry name" value="TIR"/>
    <property type="match status" value="1"/>
</dbReference>
<dbReference type="InterPro" id="IPR000157">
    <property type="entry name" value="TIR_dom"/>
</dbReference>